<gene>
    <name evidence="2" type="ORF">SPARVUS_LOCUS3338567</name>
</gene>
<dbReference type="InterPro" id="IPR046432">
    <property type="entry name" value="TASOR"/>
</dbReference>
<proteinExistence type="predicted"/>
<dbReference type="Proteomes" id="UP001162483">
    <property type="component" value="Unassembled WGS sequence"/>
</dbReference>
<dbReference type="InterPro" id="IPR022168">
    <property type="entry name" value="GARIL-like_Rab2B-bd"/>
</dbReference>
<comment type="caution">
    <text evidence="2">The sequence shown here is derived from an EMBL/GenBank/DDBJ whole genome shotgun (WGS) entry which is preliminary data.</text>
</comment>
<protein>
    <recommendedName>
        <fullName evidence="1">Golgi associated RAB2 interactor protein-like Rab2B-binding domain-containing protein</fullName>
    </recommendedName>
</protein>
<keyword evidence="3" id="KW-1185">Reference proteome</keyword>
<feature type="non-terminal residue" evidence="2">
    <location>
        <position position="1"/>
    </location>
</feature>
<evidence type="ECO:0000259" key="1">
    <source>
        <dbReference type="Pfam" id="PF12480"/>
    </source>
</evidence>
<evidence type="ECO:0000313" key="2">
    <source>
        <dbReference type="EMBL" id="CAI9549395.1"/>
    </source>
</evidence>
<dbReference type="Pfam" id="PF12480">
    <property type="entry name" value="GARIL_Rab2_bd"/>
    <property type="match status" value="1"/>
</dbReference>
<feature type="domain" description="Golgi associated RAB2 interactor protein-like Rab2B-binding" evidence="1">
    <location>
        <begin position="86"/>
        <end position="130"/>
    </location>
</feature>
<feature type="non-terminal residue" evidence="2">
    <location>
        <position position="150"/>
    </location>
</feature>
<name>A0ABN9BNY9_9NEOB</name>
<dbReference type="PANTHER" id="PTHR16207">
    <property type="entry name" value="SET DOMAIN-CONTAINING PROTEIN"/>
    <property type="match status" value="1"/>
</dbReference>
<accession>A0ABN9BNY9</accession>
<dbReference type="EMBL" id="CATNWA010005126">
    <property type="protein sequence ID" value="CAI9549395.1"/>
    <property type="molecule type" value="Genomic_DNA"/>
</dbReference>
<dbReference type="PANTHER" id="PTHR16207:SF10">
    <property type="entry name" value="PROTEIN TASOR 2"/>
    <property type="match status" value="1"/>
</dbReference>
<reference evidence="2" key="1">
    <citation type="submission" date="2023-05" db="EMBL/GenBank/DDBJ databases">
        <authorList>
            <person name="Stuckert A."/>
        </authorList>
    </citation>
    <scope>NUCLEOTIDE SEQUENCE</scope>
</reference>
<organism evidence="2 3">
    <name type="scientific">Staurois parvus</name>
    <dbReference type="NCBI Taxonomy" id="386267"/>
    <lineage>
        <taxon>Eukaryota</taxon>
        <taxon>Metazoa</taxon>
        <taxon>Chordata</taxon>
        <taxon>Craniata</taxon>
        <taxon>Vertebrata</taxon>
        <taxon>Euteleostomi</taxon>
        <taxon>Amphibia</taxon>
        <taxon>Batrachia</taxon>
        <taxon>Anura</taxon>
        <taxon>Neobatrachia</taxon>
        <taxon>Ranoidea</taxon>
        <taxon>Ranidae</taxon>
        <taxon>Staurois</taxon>
    </lineage>
</organism>
<sequence>RLQLTNTELYNVWKGELYIQEHRACNIKFKSSSSCSIPVQLPNKLKIKEVIRLSELRKALPLQIFDQFSFTGQEVCFESVYYTLYTVTTSRTNGFEFEKLQEWMKDQELALIKVLNDQRFLILLTSSAIQCSKDLGVKDSLQLFALFLFP</sequence>
<evidence type="ECO:0000313" key="3">
    <source>
        <dbReference type="Proteomes" id="UP001162483"/>
    </source>
</evidence>